<dbReference type="PANTHER" id="PTHR31900">
    <property type="entry name" value="F-BOX/RNI SUPERFAMILY PROTEIN-RELATED"/>
    <property type="match status" value="1"/>
</dbReference>
<dbReference type="InterPro" id="IPR001810">
    <property type="entry name" value="F-box_dom"/>
</dbReference>
<evidence type="ECO:0000313" key="3">
    <source>
        <dbReference type="Proteomes" id="UP000694251"/>
    </source>
</evidence>
<dbReference type="InterPro" id="IPR053781">
    <property type="entry name" value="F-box_AtFBL13-like"/>
</dbReference>
<proteinExistence type="predicted"/>
<reference evidence="2 3" key="1">
    <citation type="submission" date="2020-12" db="EMBL/GenBank/DDBJ databases">
        <title>Concerted genomic and epigenomic changes stabilize Arabidopsis allopolyploids.</title>
        <authorList>
            <person name="Chen Z."/>
        </authorList>
    </citation>
    <scope>NUCLEOTIDE SEQUENCE [LARGE SCALE GENOMIC DNA]</scope>
    <source>
        <strain evidence="2">As9502</strain>
        <tissue evidence="2">Leaf</tissue>
    </source>
</reference>
<evidence type="ECO:0000313" key="2">
    <source>
        <dbReference type="EMBL" id="KAG7536396.1"/>
    </source>
</evidence>
<dbReference type="AlphaFoldDB" id="A0A8T1XNI6"/>
<keyword evidence="3" id="KW-1185">Reference proteome</keyword>
<dbReference type="EMBL" id="JAEFBJ010000013">
    <property type="protein sequence ID" value="KAG7536396.1"/>
    <property type="molecule type" value="Genomic_DNA"/>
</dbReference>
<dbReference type="InterPro" id="IPR050232">
    <property type="entry name" value="FBL13/AtMIF1-like"/>
</dbReference>
<dbReference type="Proteomes" id="UP000694251">
    <property type="component" value="Chromosome 13"/>
</dbReference>
<sequence length="279" mass="32177">MPEDKISKLSDDLLVQILLLVSTKDAVATTVLSKRWRFIWTMMPRLEYKESNDDDKRKKIVWWFLDQSLQLHKAPVLDSLCIKLGPQCPVNVDVVKWVAKAVDRFVRKLKFKLLWSADPISLPKSLYTCETLVKLNLSHKLVRCSTINFSRLSELIICPDESDWLEPLILLLGNSPKLKKLLVDYGPTETPEDLPLSWNEPSSVPGCFSSHLEIFEWIVKYGGRVEEKEFVTYILANSRCFKRATISLRSAFNLEEKQKVIEELESIPRVSKSSQLLLK</sequence>
<name>A0A8T1XNI6_ARASU</name>
<protein>
    <submittedName>
        <fullName evidence="2">F-box domain</fullName>
    </submittedName>
</protein>
<dbReference type="Pfam" id="PF08387">
    <property type="entry name" value="FBD"/>
    <property type="match status" value="1"/>
</dbReference>
<dbReference type="Pfam" id="PF00646">
    <property type="entry name" value="F-box"/>
    <property type="match status" value="1"/>
</dbReference>
<dbReference type="OrthoDB" id="1111417at2759"/>
<accession>A0A8T1XNI6</accession>
<gene>
    <name evidence="2" type="ORF">ISN44_As13g003510</name>
</gene>
<comment type="caution">
    <text evidence="2">The sequence shown here is derived from an EMBL/GenBank/DDBJ whole genome shotgun (WGS) entry which is preliminary data.</text>
</comment>
<organism evidence="2 3">
    <name type="scientific">Arabidopsis suecica</name>
    <name type="common">Swedish thale-cress</name>
    <name type="synonym">Cardaminopsis suecica</name>
    <dbReference type="NCBI Taxonomy" id="45249"/>
    <lineage>
        <taxon>Eukaryota</taxon>
        <taxon>Viridiplantae</taxon>
        <taxon>Streptophyta</taxon>
        <taxon>Embryophyta</taxon>
        <taxon>Tracheophyta</taxon>
        <taxon>Spermatophyta</taxon>
        <taxon>Magnoliopsida</taxon>
        <taxon>eudicotyledons</taxon>
        <taxon>Gunneridae</taxon>
        <taxon>Pentapetalae</taxon>
        <taxon>rosids</taxon>
        <taxon>malvids</taxon>
        <taxon>Brassicales</taxon>
        <taxon>Brassicaceae</taxon>
        <taxon>Camelineae</taxon>
        <taxon>Arabidopsis</taxon>
    </lineage>
</organism>
<dbReference type="PANTHER" id="PTHR31900:SF34">
    <property type="entry name" value="EMB|CAB62440.1-RELATED"/>
    <property type="match status" value="1"/>
</dbReference>
<dbReference type="SMART" id="SM00579">
    <property type="entry name" value="FBD"/>
    <property type="match status" value="1"/>
</dbReference>
<dbReference type="CDD" id="cd22160">
    <property type="entry name" value="F-box_AtFBL13-like"/>
    <property type="match status" value="1"/>
</dbReference>
<feature type="domain" description="FBD" evidence="1">
    <location>
        <begin position="206"/>
        <end position="279"/>
    </location>
</feature>
<evidence type="ECO:0000259" key="1">
    <source>
        <dbReference type="SMART" id="SM00579"/>
    </source>
</evidence>
<dbReference type="InterPro" id="IPR006566">
    <property type="entry name" value="FBD"/>
</dbReference>